<feature type="domain" description="Amino acid transporter transmembrane" evidence="7">
    <location>
        <begin position="30"/>
        <end position="73"/>
    </location>
</feature>
<gene>
    <name evidence="8" type="primary">ORF4737</name>
</gene>
<evidence type="ECO:0000256" key="3">
    <source>
        <dbReference type="ARBA" id="ARBA00022989"/>
    </source>
</evidence>
<dbReference type="InterPro" id="IPR013057">
    <property type="entry name" value="AA_transpt_TM"/>
</dbReference>
<dbReference type="Pfam" id="PF01490">
    <property type="entry name" value="Aa_trans"/>
    <property type="match status" value="1"/>
</dbReference>
<protein>
    <recommendedName>
        <fullName evidence="7">Amino acid transporter transmembrane domain-containing protein</fullName>
    </recommendedName>
</protein>
<sequence length="73" mass="8240">SHDSKKSEALSKPFEKSEEENQKEIDEFHSNMSRSLTYGDIGKIAFGSFGVFLVNACVIFTQFGFCVGYFIFV</sequence>
<evidence type="ECO:0000256" key="6">
    <source>
        <dbReference type="SAM" id="Phobius"/>
    </source>
</evidence>
<reference evidence="8" key="1">
    <citation type="submission" date="2014-12" db="EMBL/GenBank/DDBJ databases">
        <title>Insight into the proteome of Arion vulgaris.</title>
        <authorList>
            <person name="Aradska J."/>
            <person name="Bulat T."/>
            <person name="Smidak R."/>
            <person name="Sarate P."/>
            <person name="Gangsoo J."/>
            <person name="Sialana F."/>
            <person name="Bilban M."/>
            <person name="Lubec G."/>
        </authorList>
    </citation>
    <scope>NUCLEOTIDE SEQUENCE</scope>
    <source>
        <tissue evidence="8">Skin</tissue>
    </source>
</reference>
<keyword evidence="4 6" id="KW-0472">Membrane</keyword>
<comment type="subcellular location">
    <subcellularLocation>
        <location evidence="1">Membrane</location>
    </subcellularLocation>
</comment>
<evidence type="ECO:0000256" key="2">
    <source>
        <dbReference type="ARBA" id="ARBA00022692"/>
    </source>
</evidence>
<feature type="non-terminal residue" evidence="8">
    <location>
        <position position="73"/>
    </location>
</feature>
<evidence type="ECO:0000256" key="5">
    <source>
        <dbReference type="SAM" id="MobiDB-lite"/>
    </source>
</evidence>
<dbReference type="EMBL" id="HACG01001785">
    <property type="protein sequence ID" value="CEK48650.1"/>
    <property type="molecule type" value="Transcribed_RNA"/>
</dbReference>
<keyword evidence="3 6" id="KW-1133">Transmembrane helix</keyword>
<name>A0A0B6XZE2_9EUPU</name>
<evidence type="ECO:0000259" key="7">
    <source>
        <dbReference type="Pfam" id="PF01490"/>
    </source>
</evidence>
<feature type="transmembrane region" description="Helical" evidence="6">
    <location>
        <begin position="44"/>
        <end position="72"/>
    </location>
</feature>
<proteinExistence type="predicted"/>
<dbReference type="AlphaFoldDB" id="A0A0B6XZE2"/>
<evidence type="ECO:0000256" key="4">
    <source>
        <dbReference type="ARBA" id="ARBA00023136"/>
    </source>
</evidence>
<evidence type="ECO:0000313" key="8">
    <source>
        <dbReference type="EMBL" id="CEK48650.1"/>
    </source>
</evidence>
<feature type="non-terminal residue" evidence="8">
    <location>
        <position position="1"/>
    </location>
</feature>
<dbReference type="GO" id="GO:0016020">
    <property type="term" value="C:membrane"/>
    <property type="evidence" value="ECO:0007669"/>
    <property type="project" value="UniProtKB-SubCell"/>
</dbReference>
<evidence type="ECO:0000256" key="1">
    <source>
        <dbReference type="ARBA" id="ARBA00004370"/>
    </source>
</evidence>
<accession>A0A0B6XZE2</accession>
<organism evidence="8">
    <name type="scientific">Arion vulgaris</name>
    <dbReference type="NCBI Taxonomy" id="1028688"/>
    <lineage>
        <taxon>Eukaryota</taxon>
        <taxon>Metazoa</taxon>
        <taxon>Spiralia</taxon>
        <taxon>Lophotrochozoa</taxon>
        <taxon>Mollusca</taxon>
        <taxon>Gastropoda</taxon>
        <taxon>Heterobranchia</taxon>
        <taxon>Euthyneura</taxon>
        <taxon>Panpulmonata</taxon>
        <taxon>Eupulmonata</taxon>
        <taxon>Stylommatophora</taxon>
        <taxon>Helicina</taxon>
        <taxon>Arionoidea</taxon>
        <taxon>Arionidae</taxon>
        <taxon>Arion</taxon>
    </lineage>
</organism>
<keyword evidence="2 6" id="KW-0812">Transmembrane</keyword>
<feature type="region of interest" description="Disordered" evidence="5">
    <location>
        <begin position="1"/>
        <end position="23"/>
    </location>
</feature>